<dbReference type="SUPFAM" id="SSF52087">
    <property type="entry name" value="CRAL/TRIO domain"/>
    <property type="match status" value="1"/>
</dbReference>
<proteinExistence type="predicted"/>
<dbReference type="SUPFAM" id="SSF46938">
    <property type="entry name" value="CRAL/TRIO N-terminal domain"/>
    <property type="match status" value="1"/>
</dbReference>
<evidence type="ECO:0000256" key="1">
    <source>
        <dbReference type="SAM" id="MobiDB-lite"/>
    </source>
</evidence>
<feature type="compositionally biased region" description="Polar residues" evidence="1">
    <location>
        <begin position="261"/>
        <end position="270"/>
    </location>
</feature>
<dbReference type="InterPro" id="IPR011074">
    <property type="entry name" value="CRAL/TRIO_N_dom"/>
</dbReference>
<protein>
    <recommendedName>
        <fullName evidence="2">CRAL-TRIO domain-containing protein</fullName>
    </recommendedName>
</protein>
<evidence type="ECO:0000259" key="2">
    <source>
        <dbReference type="PROSITE" id="PS50191"/>
    </source>
</evidence>
<dbReference type="Gene3D" id="3.40.525.10">
    <property type="entry name" value="CRAL-TRIO lipid binding domain"/>
    <property type="match status" value="1"/>
</dbReference>
<dbReference type="EMBL" id="CM035443">
    <property type="protein sequence ID" value="KAH7277738.1"/>
    <property type="molecule type" value="Genomic_DNA"/>
</dbReference>
<gene>
    <name evidence="3" type="ORF">KP509_38G004800</name>
</gene>
<dbReference type="PANTHER" id="PTHR45824:SF6">
    <property type="entry name" value="F16L1.9 PROTEIN"/>
    <property type="match status" value="1"/>
</dbReference>
<organism evidence="3 4">
    <name type="scientific">Ceratopteris richardii</name>
    <name type="common">Triangle waterfern</name>
    <dbReference type="NCBI Taxonomy" id="49495"/>
    <lineage>
        <taxon>Eukaryota</taxon>
        <taxon>Viridiplantae</taxon>
        <taxon>Streptophyta</taxon>
        <taxon>Embryophyta</taxon>
        <taxon>Tracheophyta</taxon>
        <taxon>Polypodiopsida</taxon>
        <taxon>Polypodiidae</taxon>
        <taxon>Polypodiales</taxon>
        <taxon>Pteridineae</taxon>
        <taxon>Pteridaceae</taxon>
        <taxon>Parkerioideae</taxon>
        <taxon>Ceratopteris</taxon>
    </lineage>
</organism>
<dbReference type="GO" id="GO:0008526">
    <property type="term" value="F:phosphatidylinositol transfer activity"/>
    <property type="evidence" value="ECO:0007669"/>
    <property type="project" value="TreeGrafter"/>
</dbReference>
<dbReference type="SMART" id="SM00516">
    <property type="entry name" value="SEC14"/>
    <property type="match status" value="1"/>
</dbReference>
<dbReference type="Pfam" id="PF03765">
    <property type="entry name" value="CRAL_TRIO_N"/>
    <property type="match status" value="1"/>
</dbReference>
<dbReference type="CDD" id="cd00170">
    <property type="entry name" value="SEC14"/>
    <property type="match status" value="1"/>
</dbReference>
<feature type="compositionally biased region" description="Low complexity" evidence="1">
    <location>
        <begin position="278"/>
        <end position="287"/>
    </location>
</feature>
<accession>A0A8T2Q245</accession>
<feature type="region of interest" description="Disordered" evidence="1">
    <location>
        <begin position="258"/>
        <end position="287"/>
    </location>
</feature>
<dbReference type="Pfam" id="PF00650">
    <property type="entry name" value="CRAL_TRIO"/>
    <property type="match status" value="1"/>
</dbReference>
<dbReference type="InterPro" id="IPR036273">
    <property type="entry name" value="CRAL/TRIO_N_dom_sf"/>
</dbReference>
<dbReference type="InterPro" id="IPR052578">
    <property type="entry name" value="PI_Transfer_CRAL-TRIO"/>
</dbReference>
<keyword evidence="4" id="KW-1185">Reference proteome</keyword>
<dbReference type="EMBL" id="CM035443">
    <property type="protein sequence ID" value="KAH7277737.1"/>
    <property type="molecule type" value="Genomic_DNA"/>
</dbReference>
<dbReference type="InterPro" id="IPR036865">
    <property type="entry name" value="CRAL-TRIO_dom_sf"/>
</dbReference>
<dbReference type="SMART" id="SM01100">
    <property type="entry name" value="CRAL_TRIO_N"/>
    <property type="match status" value="1"/>
</dbReference>
<sequence length="287" mass="33065">MSLKKKSSKGPFSPEEEATKLKEFRDALGLQNGLTSLFCTDACLHRYLRANNWSLKKSQKMLKGTIKWREMYKPEKIKWEDIDKEAETGKVYRAGFCDRDGRTVLVMRPGVQNTNQLDGQIKYLVYCMENAIMNLPADQEQMVWLVDFEGWNLSMIPLMTAKETANVLQNHYPERLAYAILYNPPKIFETFFNVVKPFLDPKTQKKVKFVYPKEEESDKLMESCFDMDKMESAFGGRSASKFDKDEYGKMMRQDDQKMAQFWQSASTANGNREDSTHHAASSTAGTA</sequence>
<feature type="domain" description="CRAL-TRIO" evidence="2">
    <location>
        <begin position="79"/>
        <end position="242"/>
    </location>
</feature>
<dbReference type="OrthoDB" id="75724at2759"/>
<dbReference type="AlphaFoldDB" id="A0A8T2Q245"/>
<dbReference type="PANTHER" id="PTHR45824">
    <property type="entry name" value="GH16843P"/>
    <property type="match status" value="1"/>
</dbReference>
<dbReference type="InterPro" id="IPR001251">
    <property type="entry name" value="CRAL-TRIO_dom"/>
</dbReference>
<dbReference type="Proteomes" id="UP000825935">
    <property type="component" value="Chromosome 38"/>
</dbReference>
<evidence type="ECO:0000313" key="3">
    <source>
        <dbReference type="EMBL" id="KAH7277738.1"/>
    </source>
</evidence>
<reference evidence="3" key="1">
    <citation type="submission" date="2021-08" db="EMBL/GenBank/DDBJ databases">
        <title>WGS assembly of Ceratopteris richardii.</title>
        <authorList>
            <person name="Marchant D.B."/>
            <person name="Chen G."/>
            <person name="Jenkins J."/>
            <person name="Shu S."/>
            <person name="Leebens-Mack J."/>
            <person name="Grimwood J."/>
            <person name="Schmutz J."/>
            <person name="Soltis P."/>
            <person name="Soltis D."/>
            <person name="Chen Z.-H."/>
        </authorList>
    </citation>
    <scope>NUCLEOTIDE SEQUENCE</scope>
    <source>
        <strain evidence="3">Whitten #5841</strain>
        <tissue evidence="3">Leaf</tissue>
    </source>
</reference>
<name>A0A8T2Q245_CERRI</name>
<dbReference type="EMBL" id="CM035443">
    <property type="protein sequence ID" value="KAH7277741.1"/>
    <property type="molecule type" value="Genomic_DNA"/>
</dbReference>
<evidence type="ECO:0000313" key="4">
    <source>
        <dbReference type="Proteomes" id="UP000825935"/>
    </source>
</evidence>
<dbReference type="PROSITE" id="PS50191">
    <property type="entry name" value="CRAL_TRIO"/>
    <property type="match status" value="1"/>
</dbReference>
<comment type="caution">
    <text evidence="3">The sequence shown here is derived from an EMBL/GenBank/DDBJ whole genome shotgun (WGS) entry which is preliminary data.</text>
</comment>
<dbReference type="OMA" id="KYADRMK"/>
<dbReference type="FunFam" id="3.40.525.10:FF:000008">
    <property type="entry name" value="Phosphatidylinositol transfer protein 3"/>
    <property type="match status" value="1"/>
</dbReference>